<comment type="caution">
    <text evidence="8">The sequence shown here is derived from an EMBL/GenBank/DDBJ whole genome shotgun (WGS) entry which is preliminary data.</text>
</comment>
<evidence type="ECO:0000256" key="1">
    <source>
        <dbReference type="ARBA" id="ARBA00017473"/>
    </source>
</evidence>
<feature type="binding site" evidence="6">
    <location>
        <begin position="86"/>
        <end position="96"/>
    </location>
    <ligand>
        <name>ATP</name>
        <dbReference type="ChEBI" id="CHEBI:30616"/>
    </ligand>
</feature>
<dbReference type="NCBIfam" id="TIGR00154">
    <property type="entry name" value="ispE"/>
    <property type="match status" value="1"/>
</dbReference>
<evidence type="ECO:0000256" key="3">
    <source>
        <dbReference type="ARBA" id="ARBA00022741"/>
    </source>
</evidence>
<dbReference type="SUPFAM" id="SSF54211">
    <property type="entry name" value="Ribosomal protein S5 domain 2-like"/>
    <property type="match status" value="1"/>
</dbReference>
<evidence type="ECO:0000256" key="6">
    <source>
        <dbReference type="HAMAP-Rule" id="MF_00061"/>
    </source>
</evidence>
<organism evidence="8 9">
    <name type="scientific">Paracholeplasma vituli</name>
    <dbReference type="NCBI Taxonomy" id="69473"/>
    <lineage>
        <taxon>Bacteria</taxon>
        <taxon>Bacillati</taxon>
        <taxon>Mycoplasmatota</taxon>
        <taxon>Mollicutes</taxon>
        <taxon>Acholeplasmatales</taxon>
        <taxon>Acholeplasmataceae</taxon>
        <taxon>Paracholeplasma</taxon>
    </lineage>
</organism>
<keyword evidence="9" id="KW-1185">Reference proteome</keyword>
<accession>A0ABT2PTX7</accession>
<comment type="catalytic activity">
    <reaction evidence="6">
        <text>4-CDP-2-C-methyl-D-erythritol + ATP = 4-CDP-2-C-methyl-D-erythritol 2-phosphate + ADP + H(+)</text>
        <dbReference type="Rhea" id="RHEA:18437"/>
        <dbReference type="ChEBI" id="CHEBI:15378"/>
        <dbReference type="ChEBI" id="CHEBI:30616"/>
        <dbReference type="ChEBI" id="CHEBI:57823"/>
        <dbReference type="ChEBI" id="CHEBI:57919"/>
        <dbReference type="ChEBI" id="CHEBI:456216"/>
        <dbReference type="EC" id="2.7.1.148"/>
    </reaction>
</comment>
<dbReference type="RefSeq" id="WP_262095408.1">
    <property type="nucleotide sequence ID" value="NZ_JAOEGN010000001.1"/>
</dbReference>
<dbReference type="InterPro" id="IPR020568">
    <property type="entry name" value="Ribosomal_Su5_D2-typ_SF"/>
</dbReference>
<dbReference type="SUPFAM" id="SSF55060">
    <property type="entry name" value="GHMP Kinase, C-terminal domain"/>
    <property type="match status" value="1"/>
</dbReference>
<dbReference type="Gene3D" id="3.30.230.10">
    <property type="match status" value="1"/>
</dbReference>
<keyword evidence="5 6" id="KW-0067">ATP-binding</keyword>
<comment type="pathway">
    <text evidence="6">Isoprenoid biosynthesis; isopentenyl diphosphate biosynthesis via DXP pathway; isopentenyl diphosphate from 1-deoxy-D-xylulose 5-phosphate: step 3/6.</text>
</comment>
<feature type="domain" description="GHMP kinase N-terminal" evidence="7">
    <location>
        <begin position="58"/>
        <end position="134"/>
    </location>
</feature>
<evidence type="ECO:0000256" key="2">
    <source>
        <dbReference type="ARBA" id="ARBA00022679"/>
    </source>
</evidence>
<dbReference type="HAMAP" id="MF_00061">
    <property type="entry name" value="IspE"/>
    <property type="match status" value="1"/>
</dbReference>
<dbReference type="Gene3D" id="3.30.70.890">
    <property type="entry name" value="GHMP kinase, C-terminal domain"/>
    <property type="match status" value="1"/>
</dbReference>
<keyword evidence="4 6" id="KW-0418">Kinase</keyword>
<keyword evidence="2 6" id="KW-0808">Transferase</keyword>
<dbReference type="InterPro" id="IPR006204">
    <property type="entry name" value="GHMP_kinase_N_dom"/>
</dbReference>
<evidence type="ECO:0000259" key="7">
    <source>
        <dbReference type="Pfam" id="PF00288"/>
    </source>
</evidence>
<sequence>MIEKAYAKINLILDIQGKRKDGYHELKSLMIPIEFHDDLKFEPSDSIELESNVYIEHNAIIKVAEIIQTKYQIKQGVKITLNKRIPIGAGLAGGSANISATIRGLNRFWDIKMSLNEQEDLANSLGSDTLFCLHNKRGILTGRGDHIEFLNVEKPIDAITLVCPNISILTKDVFSHYNHSGVHDFQRSVETYLTKGDENVLYNDLLIPAFKTSPKLQEIYDQIQVLGLKPHLSGSGSTLFLFNLSEDEIERLKTIKDIVIIHTQEHQELL</sequence>
<comment type="similarity">
    <text evidence="6">Belongs to the GHMP kinase family. IspE subfamily.</text>
</comment>
<keyword evidence="3 6" id="KW-0547">Nucleotide-binding</keyword>
<dbReference type="PIRSF" id="PIRSF010376">
    <property type="entry name" value="IspE"/>
    <property type="match status" value="1"/>
</dbReference>
<name>A0ABT2PTX7_9MOLU</name>
<comment type="function">
    <text evidence="6">Catalyzes the phosphorylation of the position 2 hydroxy group of 4-diphosphocytidyl-2C-methyl-D-erythritol.</text>
</comment>
<dbReference type="Pfam" id="PF00288">
    <property type="entry name" value="GHMP_kinases_N"/>
    <property type="match status" value="1"/>
</dbReference>
<dbReference type="InterPro" id="IPR014721">
    <property type="entry name" value="Ribsml_uS5_D2-typ_fold_subgr"/>
</dbReference>
<dbReference type="EMBL" id="JAOEGN010000001">
    <property type="protein sequence ID" value="MCU0104193.1"/>
    <property type="molecule type" value="Genomic_DNA"/>
</dbReference>
<evidence type="ECO:0000256" key="4">
    <source>
        <dbReference type="ARBA" id="ARBA00022777"/>
    </source>
</evidence>
<evidence type="ECO:0000313" key="8">
    <source>
        <dbReference type="EMBL" id="MCU0104193.1"/>
    </source>
</evidence>
<evidence type="ECO:0000313" key="9">
    <source>
        <dbReference type="Proteomes" id="UP001209076"/>
    </source>
</evidence>
<dbReference type="GO" id="GO:0050515">
    <property type="term" value="F:4-(cytidine 5'-diphospho)-2-C-methyl-D-erythritol kinase activity"/>
    <property type="evidence" value="ECO:0007669"/>
    <property type="project" value="UniProtKB-EC"/>
</dbReference>
<dbReference type="PANTHER" id="PTHR43527">
    <property type="entry name" value="4-DIPHOSPHOCYTIDYL-2-C-METHYL-D-ERYTHRITOL KINASE, CHLOROPLASTIC"/>
    <property type="match status" value="1"/>
</dbReference>
<reference evidence="9" key="1">
    <citation type="submission" date="2023-07" db="EMBL/GenBank/DDBJ databases">
        <title>Novel Mycoplasma species identified in domestic and wild animals.</title>
        <authorList>
            <person name="Volokhov D.V."/>
            <person name="Furtak V.A."/>
            <person name="Zagorodnyaya T.A."/>
        </authorList>
    </citation>
    <scope>NUCLEOTIDE SEQUENCE [LARGE SCALE GENOMIC DNA]</scope>
    <source>
        <strain evidence="9">92-19</strain>
    </source>
</reference>
<proteinExistence type="inferred from homology"/>
<protein>
    <recommendedName>
        <fullName evidence="1 6">4-diphosphocytidyl-2-C-methyl-D-erythritol kinase</fullName>
        <shortName evidence="6">CMK</shortName>
        <ecNumber evidence="6">2.7.1.148</ecNumber>
    </recommendedName>
    <alternativeName>
        <fullName evidence="6">4-(cytidine-5'-diphospho)-2-C-methyl-D-erythritol kinase</fullName>
    </alternativeName>
</protein>
<gene>
    <name evidence="6 8" type="primary">ispE</name>
    <name evidence="8" type="ORF">N7603_00765</name>
</gene>
<feature type="active site" evidence="6">
    <location>
        <position position="8"/>
    </location>
</feature>
<dbReference type="PANTHER" id="PTHR43527:SF2">
    <property type="entry name" value="4-DIPHOSPHOCYTIDYL-2-C-METHYL-D-ERYTHRITOL KINASE, CHLOROPLASTIC"/>
    <property type="match status" value="1"/>
</dbReference>
<evidence type="ECO:0000256" key="5">
    <source>
        <dbReference type="ARBA" id="ARBA00022840"/>
    </source>
</evidence>
<dbReference type="InterPro" id="IPR004424">
    <property type="entry name" value="IspE"/>
</dbReference>
<keyword evidence="6" id="KW-0414">Isoprene biosynthesis</keyword>
<dbReference type="Proteomes" id="UP001209076">
    <property type="component" value="Unassembled WGS sequence"/>
</dbReference>
<feature type="active site" evidence="6">
    <location>
        <position position="128"/>
    </location>
</feature>
<dbReference type="InterPro" id="IPR036554">
    <property type="entry name" value="GHMP_kinase_C_sf"/>
</dbReference>
<dbReference type="EC" id="2.7.1.148" evidence="6"/>